<keyword evidence="12" id="KW-1185">Reference proteome</keyword>
<comment type="function">
    <text evidence="1">Component of the EKC/KEOPS complex that is required for the formation of a threonylcarbamoyl group on adenosine at position 37 (t(6)A37) in tRNAs that read codons beginning with adenine. The complex is probably involved in the transfer of the threonylcarbamoyl moiety of threonylcarbamoyl-AMP (TC-AMP) to the N6 group of A37. BUD32 has ATPase activity in the context of the EKC/KEOPS complex and likely plays a supporting role to the catalytic subunit KAE1. The EKC/KEOPS complex also promotes both telomere uncapping and telomere elongation. The complex is required for efficient recruitment of transcriptional coactivators.</text>
</comment>
<dbReference type="Proteomes" id="UP000315522">
    <property type="component" value="Unassembled WGS sequence"/>
</dbReference>
<evidence type="ECO:0000256" key="3">
    <source>
        <dbReference type="ARBA" id="ARBA00012513"/>
    </source>
</evidence>
<proteinExistence type="predicted"/>
<sequence length="418" mass="48564">MATRTMIKPEERFFSDGGGYFGPLEDPKSECFLNVWDWDQLRMVKLKGTSKIFPPDENHEIRILAQFADYLSPEVRAVSINDDGLITGVSTDPEEDETFWVPYFRFATIPSLADCRTIQYSKLQELGRFGPNVDLSSYEDESGNHQTVAFKFNSWFKPKRMQMAWDELHLLKSLPPHPNLLRLDRVVLDDVESRVIGFTIKYIPGGTLETSKVPFRFEWLQQLTQVVDFLNLDLGIMHQDIAPRNLLIDPDTHKLVLFDFNFAACGKTGLNHCRDDVSGVVFTLYELITNDTHFTRIPHWDRNIDMVQSISEWPCNRELDSDVSVFRNFLNEWVARRRSDGDMERYLNAPNQLAWPDLPTPPEYNVPYQIGEYPDGKPYMSTGVRTRRTAMKLGQFCFRWEREPQSRLLKKEEGENAT</sequence>
<evidence type="ECO:0000313" key="12">
    <source>
        <dbReference type="Proteomes" id="UP000315522"/>
    </source>
</evidence>
<dbReference type="EC" id="2.7.11.1" evidence="3"/>
<dbReference type="GO" id="GO:0005524">
    <property type="term" value="F:ATP binding"/>
    <property type="evidence" value="ECO:0007669"/>
    <property type="project" value="InterPro"/>
</dbReference>
<comment type="catalytic activity">
    <reaction evidence="9">
        <text>L-seryl-[protein] + ATP = O-phospho-L-seryl-[protein] + ADP + H(+)</text>
        <dbReference type="Rhea" id="RHEA:17989"/>
        <dbReference type="Rhea" id="RHEA-COMP:9863"/>
        <dbReference type="Rhea" id="RHEA-COMP:11604"/>
        <dbReference type="ChEBI" id="CHEBI:15378"/>
        <dbReference type="ChEBI" id="CHEBI:29999"/>
        <dbReference type="ChEBI" id="CHEBI:30616"/>
        <dbReference type="ChEBI" id="CHEBI:83421"/>
        <dbReference type="ChEBI" id="CHEBI:456216"/>
        <dbReference type="EC" id="2.7.11.1"/>
    </reaction>
</comment>
<evidence type="ECO:0000256" key="5">
    <source>
        <dbReference type="ARBA" id="ARBA00019973"/>
    </source>
</evidence>
<dbReference type="PROSITE" id="PS00109">
    <property type="entry name" value="PROTEIN_KINASE_TYR"/>
    <property type="match status" value="1"/>
</dbReference>
<dbReference type="InterPro" id="IPR000719">
    <property type="entry name" value="Prot_kinase_dom"/>
</dbReference>
<dbReference type="EMBL" id="QGML01001267">
    <property type="protein sequence ID" value="TVY89402.1"/>
    <property type="molecule type" value="Genomic_DNA"/>
</dbReference>
<accession>A0A559M8X0</accession>
<evidence type="ECO:0000256" key="2">
    <source>
        <dbReference type="ARBA" id="ARBA00011534"/>
    </source>
</evidence>
<organism evidence="11 12">
    <name type="scientific">Lachnellula willkommii</name>
    <dbReference type="NCBI Taxonomy" id="215461"/>
    <lineage>
        <taxon>Eukaryota</taxon>
        <taxon>Fungi</taxon>
        <taxon>Dikarya</taxon>
        <taxon>Ascomycota</taxon>
        <taxon>Pezizomycotina</taxon>
        <taxon>Leotiomycetes</taxon>
        <taxon>Helotiales</taxon>
        <taxon>Lachnaceae</taxon>
        <taxon>Lachnellula</taxon>
    </lineage>
</organism>
<name>A0A559M8X0_9HELO</name>
<evidence type="ECO:0000313" key="11">
    <source>
        <dbReference type="EMBL" id="TVY89402.1"/>
    </source>
</evidence>
<gene>
    <name evidence="11" type="primary">CKA2</name>
    <name evidence="11" type="ORF">LAWI1_G008809</name>
</gene>
<dbReference type="GO" id="GO:0004674">
    <property type="term" value="F:protein serine/threonine kinase activity"/>
    <property type="evidence" value="ECO:0007669"/>
    <property type="project" value="UniProtKB-EC"/>
</dbReference>
<evidence type="ECO:0000256" key="4">
    <source>
        <dbReference type="ARBA" id="ARBA00013948"/>
    </source>
</evidence>
<comment type="catalytic activity">
    <reaction evidence="8">
        <text>L-threonyl-[protein] + ATP = O-phospho-L-threonyl-[protein] + ADP + H(+)</text>
        <dbReference type="Rhea" id="RHEA:46608"/>
        <dbReference type="Rhea" id="RHEA-COMP:11060"/>
        <dbReference type="Rhea" id="RHEA-COMP:11605"/>
        <dbReference type="ChEBI" id="CHEBI:15378"/>
        <dbReference type="ChEBI" id="CHEBI:30013"/>
        <dbReference type="ChEBI" id="CHEBI:30616"/>
        <dbReference type="ChEBI" id="CHEBI:61977"/>
        <dbReference type="ChEBI" id="CHEBI:456216"/>
        <dbReference type="EC" id="2.7.11.1"/>
    </reaction>
</comment>
<dbReference type="InterPro" id="IPR008266">
    <property type="entry name" value="Tyr_kinase_AS"/>
</dbReference>
<dbReference type="AlphaFoldDB" id="A0A559M8X0"/>
<evidence type="ECO:0000256" key="6">
    <source>
        <dbReference type="ARBA" id="ARBA00030980"/>
    </source>
</evidence>
<dbReference type="Pfam" id="PF00069">
    <property type="entry name" value="Pkinase"/>
    <property type="match status" value="1"/>
</dbReference>
<evidence type="ECO:0000256" key="9">
    <source>
        <dbReference type="ARBA" id="ARBA00048679"/>
    </source>
</evidence>
<dbReference type="PROSITE" id="PS50011">
    <property type="entry name" value="PROTEIN_KINASE_DOM"/>
    <property type="match status" value="1"/>
</dbReference>
<dbReference type="SUPFAM" id="SSF56112">
    <property type="entry name" value="Protein kinase-like (PK-like)"/>
    <property type="match status" value="1"/>
</dbReference>
<keyword evidence="11" id="KW-0808">Transferase</keyword>
<dbReference type="Gene3D" id="1.10.510.10">
    <property type="entry name" value="Transferase(Phosphotransferase) domain 1"/>
    <property type="match status" value="1"/>
</dbReference>
<feature type="domain" description="Protein kinase" evidence="10">
    <location>
        <begin position="120"/>
        <end position="418"/>
    </location>
</feature>
<reference evidence="11 12" key="1">
    <citation type="submission" date="2018-05" db="EMBL/GenBank/DDBJ databases">
        <title>Genome sequencing and assembly of the regulated plant pathogen Lachnellula willkommii and related sister species for the development of diagnostic species identification markers.</title>
        <authorList>
            <person name="Giroux E."/>
            <person name="Bilodeau G."/>
        </authorList>
    </citation>
    <scope>NUCLEOTIDE SEQUENCE [LARGE SCALE GENOMIC DNA]</scope>
    <source>
        <strain evidence="11 12">CBS 172.35</strain>
    </source>
</reference>
<dbReference type="SMART" id="SM00220">
    <property type="entry name" value="S_TKc"/>
    <property type="match status" value="1"/>
</dbReference>
<dbReference type="InterPro" id="IPR011009">
    <property type="entry name" value="Kinase-like_dom_sf"/>
</dbReference>
<evidence type="ECO:0000256" key="7">
    <source>
        <dbReference type="ARBA" id="ARBA00033194"/>
    </source>
</evidence>
<protein>
    <recommendedName>
        <fullName evidence="5">EKC/KEOPS complex subunit BUD32</fullName>
        <ecNumber evidence="3">2.7.11.1</ecNumber>
    </recommendedName>
    <alternativeName>
        <fullName evidence="6 7">Atypical Serine/threonine protein kinase BUD32</fullName>
    </alternativeName>
    <alternativeName>
        <fullName evidence="4">EKC/KEOPS complex subunit bud32</fullName>
    </alternativeName>
</protein>
<comment type="subunit">
    <text evidence="2">Component of the EKC/KEOPS complex composed of at least BUD32, CGI121, GON7, KAE1 and PCC1; the whole complex dimerizes.</text>
</comment>
<keyword evidence="11" id="KW-0418">Kinase</keyword>
<evidence type="ECO:0000259" key="10">
    <source>
        <dbReference type="PROSITE" id="PS50011"/>
    </source>
</evidence>
<evidence type="ECO:0000256" key="8">
    <source>
        <dbReference type="ARBA" id="ARBA00047899"/>
    </source>
</evidence>
<evidence type="ECO:0000256" key="1">
    <source>
        <dbReference type="ARBA" id="ARBA00003747"/>
    </source>
</evidence>
<comment type="caution">
    <text evidence="11">The sequence shown here is derived from an EMBL/GenBank/DDBJ whole genome shotgun (WGS) entry which is preliminary data.</text>
</comment>